<gene>
    <name evidence="1" type="ORF">BC962_3284</name>
</gene>
<dbReference type="EMBL" id="RBLG01000011">
    <property type="protein sequence ID" value="RKS42495.1"/>
    <property type="molecule type" value="Genomic_DNA"/>
</dbReference>
<reference evidence="1 2" key="1">
    <citation type="submission" date="2018-10" db="EMBL/GenBank/DDBJ databases">
        <title>Genomic Encyclopedia of Archaeal and Bacterial Type Strains, Phase II (KMG-II): from individual species to whole genera.</title>
        <authorList>
            <person name="Goeker M."/>
        </authorList>
    </citation>
    <scope>NUCLEOTIDE SEQUENCE [LARGE SCALE GENOMIC DNA]</scope>
    <source>
        <strain evidence="1 2">DSM 19839</strain>
    </source>
</reference>
<evidence type="ECO:0000313" key="2">
    <source>
        <dbReference type="Proteomes" id="UP000276282"/>
    </source>
</evidence>
<accession>A0A495NXL7</accession>
<keyword evidence="2" id="KW-1185">Reference proteome</keyword>
<protein>
    <submittedName>
        <fullName evidence="1">Uncharacterized protein</fullName>
    </submittedName>
</protein>
<dbReference type="Proteomes" id="UP000276282">
    <property type="component" value="Unassembled WGS sequence"/>
</dbReference>
<name>A0A495NXL7_9FLAO</name>
<dbReference type="RefSeq" id="WP_121347114.1">
    <property type="nucleotide sequence ID" value="NZ_RBLG01000011.1"/>
</dbReference>
<dbReference type="AlphaFoldDB" id="A0A495NXL7"/>
<dbReference type="OrthoDB" id="1438469at2"/>
<sequence>MSSNKKIIFIILLFTLTSQAQKNDFEAGLYNIGGGIIISSIGSILNKKPNEKLGPTLIKSISQGALGGFLVFQSKNLIKKFSKTENYGYVWPSNILNAAGTSFIENGAANRPFGSEWHINLGFNRLEITTNKKFKLKYRIMPFSLIGTLRNAISNRFDFEKSIKTGFLIFTSNEIELDDNGNDITYGQTTGSNSILILNNKFGKIALPHEIIHVYQYEQFSGINMYLNKAKNKYSEKNKLLHLYNKIFYTDFNYITFGGLYYIGNPDQKNQIKNNFFEREAEYYNTNTL</sequence>
<organism evidence="1 2">
    <name type="scientific">Gillisia mitskevichiae</name>
    <dbReference type="NCBI Taxonomy" id="270921"/>
    <lineage>
        <taxon>Bacteria</taxon>
        <taxon>Pseudomonadati</taxon>
        <taxon>Bacteroidota</taxon>
        <taxon>Flavobacteriia</taxon>
        <taxon>Flavobacteriales</taxon>
        <taxon>Flavobacteriaceae</taxon>
        <taxon>Gillisia</taxon>
    </lineage>
</organism>
<evidence type="ECO:0000313" key="1">
    <source>
        <dbReference type="EMBL" id="RKS42495.1"/>
    </source>
</evidence>
<comment type="caution">
    <text evidence="1">The sequence shown here is derived from an EMBL/GenBank/DDBJ whole genome shotgun (WGS) entry which is preliminary data.</text>
</comment>
<proteinExistence type="predicted"/>